<dbReference type="EMBL" id="MF288893">
    <property type="protein sequence ID" value="ATL25017.1"/>
    <property type="molecule type" value="Genomic_DNA"/>
</dbReference>
<reference evidence="10" key="1">
    <citation type="journal article" date="2017" name="J. Vet. Med. Sci.">
        <title>Isolation of equine papillomavirus type 1 from racing horse in Japan.</title>
        <authorList>
            <person name="Dong J."/>
            <person name="Zhu W."/>
            <person name="Yamashita N."/>
            <person name="Chambers J.K."/>
            <person name="Uchida K."/>
            <person name="Kuwano A."/>
            <person name="Haga T."/>
        </authorList>
    </citation>
    <scope>NUCLEOTIDE SEQUENCE</scope>
    <source>
        <strain evidence="10">150904</strain>
    </source>
</reference>
<feature type="disulfide bond" description="Interchain (with Cys-435)" evidence="7">
    <location>
        <position position="178"/>
    </location>
</feature>
<feature type="disulfide bond" description="Interchain (with Cys-178)" evidence="7">
    <location>
        <position position="435"/>
    </location>
</feature>
<keyword evidence="7" id="KW-1164">Virus endocytosis by host</keyword>
<dbReference type="OrthoDB" id="5037at10239"/>
<comment type="similarity">
    <text evidence="7 8">Belongs to the papillomaviridae L1 protein family.</text>
</comment>
<dbReference type="GO" id="GO:0039620">
    <property type="term" value="C:T=7 icosahedral viral capsid"/>
    <property type="evidence" value="ECO:0007669"/>
    <property type="project" value="UniProtKB-UniRule"/>
</dbReference>
<dbReference type="SUPFAM" id="SSF88648">
    <property type="entry name" value="Group I dsDNA viruses"/>
    <property type="match status" value="1"/>
</dbReference>
<feature type="region of interest" description="Disordered" evidence="9">
    <location>
        <begin position="482"/>
        <end position="505"/>
    </location>
</feature>
<evidence type="ECO:0000256" key="6">
    <source>
        <dbReference type="ARBA" id="ARBA00023296"/>
    </source>
</evidence>
<dbReference type="InterPro" id="IPR002210">
    <property type="entry name" value="Capsid_L1_Papillomavir"/>
</dbReference>
<organismHost>
    <name type="scientific">Equus caballus</name>
    <name type="common">Horse</name>
    <dbReference type="NCBI Taxonomy" id="9796"/>
</organismHost>
<evidence type="ECO:0000256" key="2">
    <source>
        <dbReference type="ARBA" id="ARBA00022581"/>
    </source>
</evidence>
<dbReference type="GO" id="GO:0075509">
    <property type="term" value="P:endocytosis involved in viral entry into host cell"/>
    <property type="evidence" value="ECO:0007669"/>
    <property type="project" value="UniProtKB-KW"/>
</dbReference>
<keyword evidence="2 7" id="KW-0945">Host-virus interaction</keyword>
<keyword evidence="5 7" id="KW-0426">Late protein</keyword>
<dbReference type="GO" id="GO:0005198">
    <property type="term" value="F:structural molecule activity"/>
    <property type="evidence" value="ECO:0007669"/>
    <property type="project" value="UniProtKB-UniRule"/>
</dbReference>
<dbReference type="GO" id="GO:0019062">
    <property type="term" value="P:virion attachment to host cell"/>
    <property type="evidence" value="ECO:0007669"/>
    <property type="project" value="UniProtKB-UniRule"/>
</dbReference>
<keyword evidence="3 7" id="KW-1161">Viral attachment to host cell</keyword>
<sequence>MASYWSSNSQKVYLPPTTLTKAVSTDTYVTRLGIYYHGHSDRLLTVGHPFYEITNGRDQTMRVPKVSANQFRVFRVILPNPNKFALPDSNVFDPDSERLVWAVKAMEICRGQPIGPQVTGHPLFNRFEDVENPAVYKPGFGTGDKRQNMASDYKQIQMVVLGCRPALGEHWGKTRSICPGIQNNVLTGDCPAIELFHTTIEDGDMVDIGLGNLDFAQLQADKSGAPLDIVQSICKYPDTLKMAQEITGDTMFFSARREQSYLRHMMTRAGINKEAIPEALYIKGATEPQNTVGTSVYCGVVSGSLFSSDAQIFNRPFWLNQAQGLNNGIAWNNQLFVTAVDNTRATNFTITVATDEREKDTYDAGSFNAYLRHVESYELQFVFELCKVKLTPENLTILHQQDPGILKGWELGVTPPSGSVLEDTYRYINSVATKCPPNPPEEVQEDPWGRFAFWRVDLSERFSLDLDQFPLGRRFLALSAPRTRTSAAKRKTPVSAKSSKQRRKG</sequence>
<keyword evidence="4 7" id="KW-0946">Virion</keyword>
<evidence type="ECO:0000256" key="9">
    <source>
        <dbReference type="SAM" id="MobiDB-lite"/>
    </source>
</evidence>
<dbReference type="KEGG" id="vg:944325"/>
<keyword evidence="7" id="KW-1015">Disulfide bond</keyword>
<dbReference type="Gene3D" id="2.60.175.20">
    <property type="entry name" value="Major capsid L1 (late) superfamily, Papillomavirus"/>
    <property type="match status" value="2"/>
</dbReference>
<evidence type="ECO:0000256" key="1">
    <source>
        <dbReference type="ARBA" id="ARBA00022561"/>
    </source>
</evidence>
<dbReference type="GeneID" id="944325"/>
<organism evidence="10">
    <name type="scientific">Equus caballus papillomavirus 1</name>
    <name type="common">EcPV-1</name>
    <dbReference type="NCBI Taxonomy" id="333920"/>
    <lineage>
        <taxon>Viruses</taxon>
        <taxon>Monodnaviria</taxon>
        <taxon>Shotokuvirae</taxon>
        <taxon>Cossaviricota</taxon>
        <taxon>Papovaviricetes</taxon>
        <taxon>Zurhausenvirales</taxon>
        <taxon>Papillomaviridae</taxon>
        <taxon>Firstpapillomavirinae</taxon>
        <taxon>Zetapapillomavirus</taxon>
        <taxon>Zetapapillomavirus 1</taxon>
    </lineage>
</organism>
<name>A0A291Q085_ECPV1</name>
<evidence type="ECO:0000256" key="8">
    <source>
        <dbReference type="RuleBase" id="RU361248"/>
    </source>
</evidence>
<keyword evidence="7" id="KW-1162">Viral penetration into host cytoplasm</keyword>
<evidence type="ECO:0000256" key="4">
    <source>
        <dbReference type="ARBA" id="ARBA00022844"/>
    </source>
</evidence>
<comment type="subcellular location">
    <subcellularLocation>
        <location evidence="7">Virion</location>
    </subcellularLocation>
    <subcellularLocation>
        <location evidence="7">Host nucleus</location>
    </subcellularLocation>
</comment>
<keyword evidence="8" id="KW-1145">T=7 icosahedral capsid protein</keyword>
<keyword evidence="6 7" id="KW-1160">Virus entry into host cell</keyword>
<dbReference type="Pfam" id="PF00500">
    <property type="entry name" value="Late_protein_L1"/>
    <property type="match status" value="1"/>
</dbReference>
<protein>
    <recommendedName>
        <fullName evidence="7 8">Major capsid protein L1</fullName>
    </recommendedName>
</protein>
<gene>
    <name evidence="7 8 10" type="primary">L1</name>
</gene>
<dbReference type="PRINTS" id="PR00865">
    <property type="entry name" value="HPVCAPSIDL1"/>
</dbReference>
<accession>A0A291Q085</accession>
<dbReference type="HAMAP" id="MF_04002">
    <property type="entry name" value="PPV_L1"/>
    <property type="match status" value="1"/>
</dbReference>
<keyword evidence="1 7" id="KW-0167">Capsid protein</keyword>
<evidence type="ECO:0000313" key="10">
    <source>
        <dbReference type="EMBL" id="ATL25017.1"/>
    </source>
</evidence>
<dbReference type="GO" id="GO:0042025">
    <property type="term" value="C:host cell nucleus"/>
    <property type="evidence" value="ECO:0007669"/>
    <property type="project" value="UniProtKB-SubCell"/>
</dbReference>
<comment type="function">
    <text evidence="7 8">Forms an icosahedral capsid with a T=7 symmetry and a 50 nm diameter. The capsid is composed of 72 pentamers linked to each other by disulfide bonds and associated with L2 proteins. Binds to heparan sulfate proteoglycans on cell surface of basal layer keratinocytes to provide initial virion attachment. This binding mediates a conformational change in the virus capsid that facilitates efficient infection. The virion enters the host cell via endocytosis. During virus trafficking, L1 protein dissociates from the viral DNA and the genomic DNA is released to the host nucleus. The virion assembly takes place within the cell nucleus. Encapsulates the genomic DNA together with protein L2.</text>
</comment>
<evidence type="ECO:0000256" key="5">
    <source>
        <dbReference type="ARBA" id="ARBA00022921"/>
    </source>
</evidence>
<dbReference type="InterPro" id="IPR036973">
    <property type="entry name" value="Capsid_L1_sf_Papillomavir"/>
</dbReference>
<keyword evidence="7" id="KW-1048">Host nucleus</keyword>
<comment type="subunit">
    <text evidence="7">Self-assembles into homopentamers. The capsid has an icosahedral symmetry and consists of 72 capsomers, with each capsomer being a pentamer of L1. Interacts with the minor capsid protein L2; this interaction is necessary for viral genome encapsidation. Interacts with protein E2; this interaction enhances E2-dependent replication and transcription activation.</text>
</comment>
<proteinExistence type="inferred from homology"/>
<dbReference type="InterPro" id="IPR011222">
    <property type="entry name" value="dsDNA_vir_gr_I_capsid"/>
</dbReference>
<evidence type="ECO:0000256" key="3">
    <source>
        <dbReference type="ARBA" id="ARBA00022804"/>
    </source>
</evidence>
<dbReference type="RefSeq" id="NP_620513.1">
    <property type="nucleotide sequence ID" value="NC_003748.1"/>
</dbReference>
<evidence type="ECO:0000256" key="7">
    <source>
        <dbReference type="HAMAP-Rule" id="MF_04002"/>
    </source>
</evidence>